<dbReference type="OrthoDB" id="7348468at2"/>
<sequence>MANQYTFPGPVYKRLPPDMRPPSPSLAQRFLDWIPVHDFMAARSGFTSRFNRTVARLATEGGSGLSAAQSHFHFGDALFLTIDPKIVRTRLRDNFFDGNRPRWIGRHFLDGGDWRPILQPINRSFSHEEIVEICQLRRNFREGLCYRRYADNINSGVAVRRNRVTINTIDKLDSYFEYYLALIENIEENGIVPRGDLGLKDQTSQWHRWTRSLWQDLAERDIGVAIDASGRLVRHTSGKHRMAAALALGIDSVPVEIRLVHAGWLLRRSERLGLSPEEALLATIKRARLKGWPVK</sequence>
<name>A0A6N8SBK2_9HYPH</name>
<keyword evidence="2" id="KW-1185">Reference proteome</keyword>
<gene>
    <name evidence="1" type="ORF">GR138_05710</name>
</gene>
<proteinExistence type="predicted"/>
<comment type="caution">
    <text evidence="1">The sequence shown here is derived from an EMBL/GenBank/DDBJ whole genome shotgun (WGS) entry which is preliminary data.</text>
</comment>
<dbReference type="Proteomes" id="UP000435802">
    <property type="component" value="Unassembled WGS sequence"/>
</dbReference>
<dbReference type="EMBL" id="WUMK01000002">
    <property type="protein sequence ID" value="MXN44676.1"/>
    <property type="molecule type" value="Genomic_DNA"/>
</dbReference>
<reference evidence="1 2" key="1">
    <citation type="submission" date="2019-12" db="EMBL/GenBank/DDBJ databases">
        <title>Shinella kummerowiae sp. nov., a symbiotic bacterium isolated from root nodules of the herbal legume Kummerowia stipulacea.</title>
        <authorList>
            <person name="Gao J."/>
        </authorList>
    </citation>
    <scope>NUCLEOTIDE SEQUENCE [LARGE SCALE GENOMIC DNA]</scope>
    <source>
        <strain evidence="1 2">CCBAU 25048</strain>
    </source>
</reference>
<dbReference type="RefSeq" id="WP_160857654.1">
    <property type="nucleotide sequence ID" value="NZ_WUMK01000002.1"/>
</dbReference>
<evidence type="ECO:0000313" key="1">
    <source>
        <dbReference type="EMBL" id="MXN44676.1"/>
    </source>
</evidence>
<organism evidence="1 2">
    <name type="scientific">Shinella kummerowiae</name>
    <dbReference type="NCBI Taxonomy" id="417745"/>
    <lineage>
        <taxon>Bacteria</taxon>
        <taxon>Pseudomonadati</taxon>
        <taxon>Pseudomonadota</taxon>
        <taxon>Alphaproteobacteria</taxon>
        <taxon>Hyphomicrobiales</taxon>
        <taxon>Rhizobiaceae</taxon>
        <taxon>Shinella</taxon>
    </lineage>
</organism>
<dbReference type="AlphaFoldDB" id="A0A6N8SBK2"/>
<evidence type="ECO:0000313" key="2">
    <source>
        <dbReference type="Proteomes" id="UP000435802"/>
    </source>
</evidence>
<accession>A0A6N8SBK2</accession>
<protein>
    <submittedName>
        <fullName evidence="1">Uncharacterized protein</fullName>
    </submittedName>
</protein>